<dbReference type="EMBL" id="VCPD01000006">
    <property type="protein sequence ID" value="TMV05609.1"/>
    <property type="molecule type" value="Genomic_DNA"/>
</dbReference>
<evidence type="ECO:0000256" key="1">
    <source>
        <dbReference type="SAM" id="SignalP"/>
    </source>
</evidence>
<evidence type="ECO:0000313" key="2">
    <source>
        <dbReference type="EMBL" id="TMV05609.1"/>
    </source>
</evidence>
<evidence type="ECO:0000313" key="3">
    <source>
        <dbReference type="Proteomes" id="UP001193035"/>
    </source>
</evidence>
<protein>
    <submittedName>
        <fullName evidence="2">YjbH domain-containing protein</fullName>
    </submittedName>
</protein>
<keyword evidence="1" id="KW-0732">Signal</keyword>
<gene>
    <name evidence="2" type="ORF">FGK63_16330</name>
</gene>
<sequence length="699" mass="78251">MRLALCTVLGIGCVLLAEGSAKAQNLSTYGTPGLVDMPTAEMLPDGDLAMTGAVFRDTARGTVTFQMLPWVYGSFRYSYLRGFDGGGTGSRYDRSFDIHFRLREETRHGPAIGVGLRDFGGTGVYSGEYVVLTKTFAERWKLTGGMGWGRLGERNSFRNPLSYIDSRFETRPPNDFGTGGKFSTDQWFRGPAALFGGVEYKVNDQLSLLAEYSSDTYSTETARMGFDADFPVNLGLTYRFENGANINAYYMYGSTLGLQFSYVLDPRKPAVPGGLDKAPPMLQPVDRVALASWNLPGRDARDPTLREVLRARLEQQGLRMVGYDIEGGRATVEIENGRYNAAAQAVGRTARIMANTLPPEVEAFGITLLRNGLPITSVETHRDALYELENDLDGSWRTLARSEIRDADERPVGIIEDAYPYTTYRFGPYARLSFFDPDDPVRYEIGAAFVGDLILRPGVLLSGLTRLPFVSTLDDTTRVSDSVLPHVRSDWALYAQQSDLQVNYLTANYLWRPGPDLFARFTAGYLEEMYGGLSAELLWYPGDERLALGAEVNYARQRDFDMLFGFQDYDIVTGHASMYYDFDGDYHLRVDAGRYLAGDWGATFTIDREFNNGFKVGAFATFTNVSSEEFGEGSFDKGIRFEIPVAWLTGRSTLPKIRQTIRPVLRDGGARLQVENRLYDYVRDERAGRLVGQWGRFYR</sequence>
<dbReference type="Proteomes" id="UP001193035">
    <property type="component" value="Unassembled WGS sequence"/>
</dbReference>
<dbReference type="Pfam" id="PF06082">
    <property type="entry name" value="YjbH"/>
    <property type="match status" value="1"/>
</dbReference>
<keyword evidence="3" id="KW-1185">Reference proteome</keyword>
<reference evidence="2 3" key="1">
    <citation type="submission" date="2019-05" db="EMBL/GenBank/DDBJ databases">
        <title>Ruegeria sp. nov., isolated from tidal flat.</title>
        <authorList>
            <person name="Kim W."/>
        </authorList>
    </citation>
    <scope>NUCLEOTIDE SEQUENCE [LARGE SCALE GENOMIC DNA]</scope>
    <source>
        <strain evidence="2 3">CAU 1488</strain>
    </source>
</reference>
<comment type="caution">
    <text evidence="2">The sequence shown here is derived from an EMBL/GenBank/DDBJ whole genome shotgun (WGS) entry which is preliminary data.</text>
</comment>
<organism evidence="2 3">
    <name type="scientific">Ruegeria sediminis</name>
    <dbReference type="NCBI Taxonomy" id="2583820"/>
    <lineage>
        <taxon>Bacteria</taxon>
        <taxon>Pseudomonadati</taxon>
        <taxon>Pseudomonadota</taxon>
        <taxon>Alphaproteobacteria</taxon>
        <taxon>Rhodobacterales</taxon>
        <taxon>Roseobacteraceae</taxon>
        <taxon>Ruegeria</taxon>
    </lineage>
</organism>
<dbReference type="RefSeq" id="WP_138844205.1">
    <property type="nucleotide sequence ID" value="NZ_VCPD01000006.1"/>
</dbReference>
<accession>A0ABY2WV00</accession>
<dbReference type="InterPro" id="IPR010344">
    <property type="entry name" value="YbjH"/>
</dbReference>
<feature type="chain" id="PRO_5045227873" evidence="1">
    <location>
        <begin position="24"/>
        <end position="699"/>
    </location>
</feature>
<feature type="signal peptide" evidence="1">
    <location>
        <begin position="1"/>
        <end position="23"/>
    </location>
</feature>
<proteinExistence type="predicted"/>
<name>A0ABY2WV00_9RHOB</name>